<comment type="caution">
    <text evidence="10">The sequence shown here is derived from an EMBL/GenBank/DDBJ whole genome shotgun (WGS) entry which is preliminary data.</text>
</comment>
<dbReference type="InterPro" id="IPR000515">
    <property type="entry name" value="MetI-like"/>
</dbReference>
<dbReference type="Gene3D" id="1.10.3720.10">
    <property type="entry name" value="MetI-like"/>
    <property type="match status" value="1"/>
</dbReference>
<keyword evidence="5 7" id="KW-1133">Transmembrane helix</keyword>
<evidence type="ECO:0000256" key="8">
    <source>
        <dbReference type="SAM" id="MobiDB-lite"/>
    </source>
</evidence>
<dbReference type="PANTHER" id="PTHR30193:SF37">
    <property type="entry name" value="INNER MEMBRANE ABC TRANSPORTER PERMEASE PROTEIN YCJO"/>
    <property type="match status" value="1"/>
</dbReference>
<evidence type="ECO:0000313" key="10">
    <source>
        <dbReference type="EMBL" id="GAA1800309.1"/>
    </source>
</evidence>
<dbReference type="InterPro" id="IPR051393">
    <property type="entry name" value="ABC_transporter_permease"/>
</dbReference>
<organism evidence="10 11">
    <name type="scientific">Agromyces neolithicus</name>
    <dbReference type="NCBI Taxonomy" id="269420"/>
    <lineage>
        <taxon>Bacteria</taxon>
        <taxon>Bacillati</taxon>
        <taxon>Actinomycetota</taxon>
        <taxon>Actinomycetes</taxon>
        <taxon>Micrococcales</taxon>
        <taxon>Microbacteriaceae</taxon>
        <taxon>Agromyces</taxon>
    </lineage>
</organism>
<feature type="transmembrane region" description="Helical" evidence="7">
    <location>
        <begin position="97"/>
        <end position="118"/>
    </location>
</feature>
<evidence type="ECO:0000256" key="5">
    <source>
        <dbReference type="ARBA" id="ARBA00022989"/>
    </source>
</evidence>
<protein>
    <submittedName>
        <fullName evidence="10">Sugar ABC transporter permease</fullName>
    </submittedName>
</protein>
<sequence>MIATETTGPAVSAGPAPAPIKRRRNRVPAGQRREVALFVGPAVIVYVVFVLLPVALAAYYSFFNWNGLGPLDRFIGLDNYARLLTDPVFHTSVFNNFFIIVMSLLIQGPIAILVALLMNRRLRFRGLLRALIFVPYVLSEVTAGLAWQILLQSVPPTRWGPVDTMLQAIGIQEPPAWLADPNVVMWTMFGILTWKYLGLAIILMLAGLAGVPEELYEAASLDGAGWWKTQWYITVPLLGPTIRIWAFLSIIGSLQLFDMVWIVTGGGPLNASSTMAVYMVKYGLNVSQIGFGSAVAVVLFFISLFIALGYQRFALRRDLEGSLTGGKRK</sequence>
<proteinExistence type="inferred from homology"/>
<keyword evidence="2 7" id="KW-0813">Transport</keyword>
<evidence type="ECO:0000256" key="7">
    <source>
        <dbReference type="RuleBase" id="RU363032"/>
    </source>
</evidence>
<keyword evidence="3" id="KW-1003">Cell membrane</keyword>
<comment type="subcellular location">
    <subcellularLocation>
        <location evidence="1 7">Cell membrane</location>
        <topology evidence="1 7">Multi-pass membrane protein</topology>
    </subcellularLocation>
</comment>
<feature type="transmembrane region" description="Helical" evidence="7">
    <location>
        <begin position="244"/>
        <end position="269"/>
    </location>
</feature>
<evidence type="ECO:0000256" key="4">
    <source>
        <dbReference type="ARBA" id="ARBA00022692"/>
    </source>
</evidence>
<feature type="transmembrane region" description="Helical" evidence="7">
    <location>
        <begin position="35"/>
        <end position="62"/>
    </location>
</feature>
<feature type="transmembrane region" description="Helical" evidence="7">
    <location>
        <begin position="289"/>
        <end position="310"/>
    </location>
</feature>
<feature type="transmembrane region" description="Helical" evidence="7">
    <location>
        <begin position="130"/>
        <end position="150"/>
    </location>
</feature>
<evidence type="ECO:0000256" key="6">
    <source>
        <dbReference type="ARBA" id="ARBA00023136"/>
    </source>
</evidence>
<dbReference type="PROSITE" id="PS50928">
    <property type="entry name" value="ABC_TM1"/>
    <property type="match status" value="1"/>
</dbReference>
<reference evidence="11" key="1">
    <citation type="journal article" date="2019" name="Int. J. Syst. Evol. Microbiol.">
        <title>The Global Catalogue of Microorganisms (GCM) 10K type strain sequencing project: providing services to taxonomists for standard genome sequencing and annotation.</title>
        <authorList>
            <consortium name="The Broad Institute Genomics Platform"/>
            <consortium name="The Broad Institute Genome Sequencing Center for Infectious Disease"/>
            <person name="Wu L."/>
            <person name="Ma J."/>
        </authorList>
    </citation>
    <scope>NUCLEOTIDE SEQUENCE [LARGE SCALE GENOMIC DNA]</scope>
    <source>
        <strain evidence="11">JCM 14322</strain>
    </source>
</reference>
<evidence type="ECO:0000256" key="3">
    <source>
        <dbReference type="ARBA" id="ARBA00022475"/>
    </source>
</evidence>
<evidence type="ECO:0000256" key="1">
    <source>
        <dbReference type="ARBA" id="ARBA00004651"/>
    </source>
</evidence>
<dbReference type="InterPro" id="IPR035906">
    <property type="entry name" value="MetI-like_sf"/>
</dbReference>
<feature type="transmembrane region" description="Helical" evidence="7">
    <location>
        <begin position="183"/>
        <end position="206"/>
    </location>
</feature>
<dbReference type="RefSeq" id="WP_344293074.1">
    <property type="nucleotide sequence ID" value="NZ_BAAANJ010000001.1"/>
</dbReference>
<dbReference type="PANTHER" id="PTHR30193">
    <property type="entry name" value="ABC TRANSPORTER PERMEASE PROTEIN"/>
    <property type="match status" value="1"/>
</dbReference>
<evidence type="ECO:0000256" key="2">
    <source>
        <dbReference type="ARBA" id="ARBA00022448"/>
    </source>
</evidence>
<dbReference type="Pfam" id="PF00528">
    <property type="entry name" value="BPD_transp_1"/>
    <property type="match status" value="1"/>
</dbReference>
<feature type="region of interest" description="Disordered" evidence="8">
    <location>
        <begin position="1"/>
        <end position="25"/>
    </location>
</feature>
<comment type="similarity">
    <text evidence="7">Belongs to the binding-protein-dependent transport system permease family.</text>
</comment>
<evidence type="ECO:0000313" key="11">
    <source>
        <dbReference type="Proteomes" id="UP001500002"/>
    </source>
</evidence>
<keyword evidence="4 7" id="KW-0812">Transmembrane</keyword>
<name>A0ABP4Y4D4_9MICO</name>
<accession>A0ABP4Y4D4</accession>
<gene>
    <name evidence="10" type="ORF">GCM10009749_05190</name>
</gene>
<keyword evidence="11" id="KW-1185">Reference proteome</keyword>
<dbReference type="CDD" id="cd06261">
    <property type="entry name" value="TM_PBP2"/>
    <property type="match status" value="1"/>
</dbReference>
<keyword evidence="6 7" id="KW-0472">Membrane</keyword>
<dbReference type="SUPFAM" id="SSF161098">
    <property type="entry name" value="MetI-like"/>
    <property type="match status" value="1"/>
</dbReference>
<feature type="domain" description="ABC transmembrane type-1" evidence="9">
    <location>
        <begin position="93"/>
        <end position="310"/>
    </location>
</feature>
<dbReference type="Proteomes" id="UP001500002">
    <property type="component" value="Unassembled WGS sequence"/>
</dbReference>
<evidence type="ECO:0000259" key="9">
    <source>
        <dbReference type="PROSITE" id="PS50928"/>
    </source>
</evidence>
<dbReference type="EMBL" id="BAAANJ010000001">
    <property type="protein sequence ID" value="GAA1800309.1"/>
    <property type="molecule type" value="Genomic_DNA"/>
</dbReference>